<dbReference type="CDD" id="cd05466">
    <property type="entry name" value="PBP2_LTTR_substrate"/>
    <property type="match status" value="1"/>
</dbReference>
<dbReference type="Proteomes" id="UP000574276">
    <property type="component" value="Unassembled WGS sequence"/>
</dbReference>
<dbReference type="Gene3D" id="3.40.190.290">
    <property type="match status" value="1"/>
</dbReference>
<organism evidence="6 7">
    <name type="scientific">Variimorphobacter saccharofermentans</name>
    <dbReference type="NCBI Taxonomy" id="2755051"/>
    <lineage>
        <taxon>Bacteria</taxon>
        <taxon>Bacillati</taxon>
        <taxon>Bacillota</taxon>
        <taxon>Clostridia</taxon>
        <taxon>Lachnospirales</taxon>
        <taxon>Lachnospiraceae</taxon>
        <taxon>Variimorphobacter</taxon>
    </lineage>
</organism>
<protein>
    <submittedName>
        <fullName evidence="6">LysR family transcriptional regulator</fullName>
    </submittedName>
</protein>
<name>A0A839JWU4_9FIRM</name>
<dbReference type="PROSITE" id="PS50931">
    <property type="entry name" value="HTH_LYSR"/>
    <property type="match status" value="1"/>
</dbReference>
<comment type="similarity">
    <text evidence="1">Belongs to the LysR transcriptional regulatory family.</text>
</comment>
<dbReference type="SUPFAM" id="SSF53850">
    <property type="entry name" value="Periplasmic binding protein-like II"/>
    <property type="match status" value="1"/>
</dbReference>
<gene>
    <name evidence="6" type="ORF">H0486_02330</name>
</gene>
<accession>A0A839JWU4</accession>
<dbReference type="InterPro" id="IPR036388">
    <property type="entry name" value="WH-like_DNA-bd_sf"/>
</dbReference>
<feature type="domain" description="HTH lysR-type" evidence="5">
    <location>
        <begin position="9"/>
        <end position="60"/>
    </location>
</feature>
<proteinExistence type="inferred from homology"/>
<dbReference type="Pfam" id="PF03466">
    <property type="entry name" value="LysR_substrate"/>
    <property type="match status" value="1"/>
</dbReference>
<sequence>MNISYDYYRVFYYVAKYKSFTGAAKALLNNQPNITRMMKKLEEELGCTLFVRQRHGIILTPEGEKLYAHISIAFEHILCGEEEIARDKSLQSGIVTVAASEIALHCVLLPVLKIFRKNFPGIRIRILNQSTPQAIDVLKKGLADFAIVTEPFDLPIGLGSQVLRSIREVPVCSTAFSLSTGTTLTEEQIKNYPLIGLGEQTASFRFYSDVFGRMGMSFTPDVEAATADQILPMIKSDLGIGFVPMDFLEKENRENLVILNMAPDIPARNICLLKRRGISLSIAASELEQRILYEVSIT</sequence>
<dbReference type="InterPro" id="IPR005119">
    <property type="entry name" value="LysR_subst-bd"/>
</dbReference>
<keyword evidence="7" id="KW-1185">Reference proteome</keyword>
<reference evidence="6 7" key="1">
    <citation type="submission" date="2020-07" db="EMBL/GenBank/DDBJ databases">
        <title>Characterization and genome sequencing of isolate MD1, a novel member within the family Lachnospiraceae.</title>
        <authorList>
            <person name="Rettenmaier R."/>
            <person name="Di Bello L."/>
            <person name="Zinser C."/>
            <person name="Scheitz K."/>
            <person name="Liebl W."/>
            <person name="Zverlov V."/>
        </authorList>
    </citation>
    <scope>NUCLEOTIDE SEQUENCE [LARGE SCALE GENOMIC DNA]</scope>
    <source>
        <strain evidence="6 7">MD1</strain>
    </source>
</reference>
<dbReference type="SUPFAM" id="SSF46785">
    <property type="entry name" value="Winged helix' DNA-binding domain"/>
    <property type="match status" value="1"/>
</dbReference>
<evidence type="ECO:0000256" key="3">
    <source>
        <dbReference type="ARBA" id="ARBA00023125"/>
    </source>
</evidence>
<dbReference type="Pfam" id="PF00126">
    <property type="entry name" value="HTH_1"/>
    <property type="match status" value="1"/>
</dbReference>
<dbReference type="InterPro" id="IPR036390">
    <property type="entry name" value="WH_DNA-bd_sf"/>
</dbReference>
<evidence type="ECO:0000313" key="7">
    <source>
        <dbReference type="Proteomes" id="UP000574276"/>
    </source>
</evidence>
<dbReference type="EMBL" id="JACEGA010000001">
    <property type="protein sequence ID" value="MBB2181714.1"/>
    <property type="molecule type" value="Genomic_DNA"/>
</dbReference>
<evidence type="ECO:0000256" key="1">
    <source>
        <dbReference type="ARBA" id="ARBA00009437"/>
    </source>
</evidence>
<dbReference type="InterPro" id="IPR000847">
    <property type="entry name" value="LysR_HTH_N"/>
</dbReference>
<evidence type="ECO:0000256" key="4">
    <source>
        <dbReference type="ARBA" id="ARBA00023163"/>
    </source>
</evidence>
<evidence type="ECO:0000259" key="5">
    <source>
        <dbReference type="PROSITE" id="PS50931"/>
    </source>
</evidence>
<keyword evidence="2" id="KW-0805">Transcription regulation</keyword>
<dbReference type="InterPro" id="IPR050950">
    <property type="entry name" value="HTH-type_LysR_regulators"/>
</dbReference>
<dbReference type="PANTHER" id="PTHR30419">
    <property type="entry name" value="HTH-TYPE TRANSCRIPTIONAL REGULATOR YBHD"/>
    <property type="match status" value="1"/>
</dbReference>
<dbReference type="RefSeq" id="WP_228351477.1">
    <property type="nucleotide sequence ID" value="NZ_JACEGA010000001.1"/>
</dbReference>
<dbReference type="Gene3D" id="1.10.10.10">
    <property type="entry name" value="Winged helix-like DNA-binding domain superfamily/Winged helix DNA-binding domain"/>
    <property type="match status" value="1"/>
</dbReference>
<dbReference type="GO" id="GO:0003700">
    <property type="term" value="F:DNA-binding transcription factor activity"/>
    <property type="evidence" value="ECO:0007669"/>
    <property type="project" value="InterPro"/>
</dbReference>
<dbReference type="AlphaFoldDB" id="A0A839JWU4"/>
<dbReference type="GO" id="GO:0003677">
    <property type="term" value="F:DNA binding"/>
    <property type="evidence" value="ECO:0007669"/>
    <property type="project" value="UniProtKB-KW"/>
</dbReference>
<keyword evidence="3" id="KW-0238">DNA-binding</keyword>
<evidence type="ECO:0000256" key="2">
    <source>
        <dbReference type="ARBA" id="ARBA00023015"/>
    </source>
</evidence>
<evidence type="ECO:0000313" key="6">
    <source>
        <dbReference type="EMBL" id="MBB2181714.1"/>
    </source>
</evidence>
<dbReference type="GO" id="GO:0005829">
    <property type="term" value="C:cytosol"/>
    <property type="evidence" value="ECO:0007669"/>
    <property type="project" value="TreeGrafter"/>
</dbReference>
<dbReference type="PRINTS" id="PR00039">
    <property type="entry name" value="HTHLYSR"/>
</dbReference>
<keyword evidence="4" id="KW-0804">Transcription</keyword>
<comment type="caution">
    <text evidence="6">The sequence shown here is derived from an EMBL/GenBank/DDBJ whole genome shotgun (WGS) entry which is preliminary data.</text>
</comment>